<evidence type="ECO:0000313" key="14">
    <source>
        <dbReference type="Ensembl" id="ENSLACP00000005918.1"/>
    </source>
</evidence>
<dbReference type="InterPro" id="IPR001507">
    <property type="entry name" value="ZP_dom"/>
</dbReference>
<dbReference type="InterPro" id="IPR055356">
    <property type="entry name" value="ZP-N"/>
</dbReference>
<dbReference type="InterPro" id="IPR057638">
    <property type="entry name" value="Ig_ZP2_2nd"/>
</dbReference>
<evidence type="ECO:0000256" key="7">
    <source>
        <dbReference type="ARBA" id="ARBA00022989"/>
    </source>
</evidence>
<dbReference type="GO" id="GO:0035805">
    <property type="term" value="C:egg coat"/>
    <property type="evidence" value="ECO:0007669"/>
    <property type="project" value="UniProtKB-SubCell"/>
</dbReference>
<dbReference type="EMBL" id="AFYH01130953">
    <property type="status" value="NOT_ANNOTATED_CDS"/>
    <property type="molecule type" value="Genomic_DNA"/>
</dbReference>
<comment type="subcellular location">
    <subcellularLocation>
        <location evidence="1">Cell membrane</location>
        <topology evidence="1">Single-pass type I membrane protein</topology>
    </subcellularLocation>
    <subcellularLocation>
        <location evidence="12">Zona pellucida</location>
    </subcellularLocation>
</comment>
<dbReference type="GO" id="GO:0035804">
    <property type="term" value="F:structural constituent of egg coat"/>
    <property type="evidence" value="ECO:0007669"/>
    <property type="project" value="TreeGrafter"/>
</dbReference>
<keyword evidence="4" id="KW-0272">Extracellular matrix</keyword>
<dbReference type="PANTHER" id="PTHR23343">
    <property type="entry name" value="ZONA PELLUCIDA SPERM-BINDING PROTEIN"/>
    <property type="match status" value="1"/>
</dbReference>
<dbReference type="PROSITE" id="PS51034">
    <property type="entry name" value="ZP_2"/>
    <property type="match status" value="1"/>
</dbReference>
<evidence type="ECO:0000313" key="15">
    <source>
        <dbReference type="Proteomes" id="UP000008672"/>
    </source>
</evidence>
<dbReference type="Gene3D" id="2.60.40.3210">
    <property type="entry name" value="Zona pellucida, ZP-N domain"/>
    <property type="match status" value="1"/>
</dbReference>
<proteinExistence type="predicted"/>
<name>H3A8E7_LATCH</name>
<dbReference type="EMBL" id="AFYH01130955">
    <property type="status" value="NOT_ANNOTATED_CDS"/>
    <property type="molecule type" value="Genomic_DNA"/>
</dbReference>
<dbReference type="Gene3D" id="2.60.40.4100">
    <property type="entry name" value="Zona pellucida, ZP-C domain"/>
    <property type="match status" value="1"/>
</dbReference>
<dbReference type="PRINTS" id="PR00023">
    <property type="entry name" value="ZPELLUCIDA"/>
</dbReference>
<dbReference type="EMBL" id="AFYH01130954">
    <property type="status" value="NOT_ANNOTATED_CDS"/>
    <property type="molecule type" value="Genomic_DNA"/>
</dbReference>
<keyword evidence="11" id="KW-0278">Fertilization</keyword>
<dbReference type="OMA" id="RPYGDKE"/>
<keyword evidence="10" id="KW-0325">Glycoprotein</keyword>
<dbReference type="GO" id="GO:0005886">
    <property type="term" value="C:plasma membrane"/>
    <property type="evidence" value="ECO:0007669"/>
    <property type="project" value="UniProtKB-SubCell"/>
</dbReference>
<dbReference type="GO" id="GO:0032190">
    <property type="term" value="F:acrosin binding"/>
    <property type="evidence" value="ECO:0007669"/>
    <property type="project" value="TreeGrafter"/>
</dbReference>
<evidence type="ECO:0000256" key="10">
    <source>
        <dbReference type="ARBA" id="ARBA00023180"/>
    </source>
</evidence>
<dbReference type="STRING" id="7897.ENSLACP00000005918"/>
<dbReference type="eggNOG" id="ENOG502QPI2">
    <property type="taxonomic scope" value="Eukaryota"/>
</dbReference>
<sequence>GMVTCHFNKMDLELPGEIALGNWSILVPVSRMMAVLFAHVIVERKIVFTAEFDSCGVLIQNGMYQLSIEVVYRLQDAQPGVKTYHMRCYQHLADAAPQQEYYATNCRKDHMSVLIPRTIPVFDMETIGEVQGRVVWTVDVFYDKNKIDSWLMAEAKEKGYEFLSFMEEMELLVKAYYNATGLQVFEDEGKKLYVSSLQLNYMRGSQDLFLQITMICAPDAVTCKDQNVLVFLPSFPGNLTKMAMENKAFSLDQLREDHILYTRENGGKSLYIPKSILQSTEKCRQWSSNERHDVAIKVDVQHHGRELTMTLPVGCDCGSHTPQVVTCTEEGYMNFKVYRNVTRPPLNLDTVHLRDPSCQANKRAEGVLHFSVPLQKCGTRFSVLNGKAVYENEVRALWADLPPSHISRDSEYRVTILCYYWGNGTARLTPKILTLSPPLLATDQGVLVIVLRLYPDESYQVPYSDQDYPIVKYLRQPIYLEVQVLHRSDPNIELVLDDCWATASSDPRSLPQWNVVIDGCENEGDYYKTRFHKIASVSGVQYPSHYKRFEVKTFTFMAGDAALSSSVYFHCSAMVCNMVKPDSGLCISKCSKSSSRKRRGKALASLPGPLILKSDLPEGRNQGNYANDGPCRRLNLKFNIGSQKVITSSGVPQACSRKTLLGEFKGVC</sequence>
<evidence type="ECO:0000256" key="4">
    <source>
        <dbReference type="ARBA" id="ARBA00022530"/>
    </source>
</evidence>
<dbReference type="InterPro" id="IPR051148">
    <property type="entry name" value="Zona_Pellucida_Domain_gp"/>
</dbReference>
<dbReference type="GO" id="GO:0060468">
    <property type="term" value="P:prevention of polyspermy"/>
    <property type="evidence" value="ECO:0007669"/>
    <property type="project" value="TreeGrafter"/>
</dbReference>
<dbReference type="GO" id="GO:0007339">
    <property type="term" value="P:binding of sperm to zona pellucida"/>
    <property type="evidence" value="ECO:0007669"/>
    <property type="project" value="TreeGrafter"/>
</dbReference>
<evidence type="ECO:0000256" key="1">
    <source>
        <dbReference type="ARBA" id="ARBA00004251"/>
    </source>
</evidence>
<dbReference type="FunCoup" id="H3A8E7">
    <property type="interactions" value="28"/>
</dbReference>
<reference evidence="14" key="2">
    <citation type="submission" date="2025-08" db="UniProtKB">
        <authorList>
            <consortium name="Ensembl"/>
        </authorList>
    </citation>
    <scope>IDENTIFICATION</scope>
</reference>
<dbReference type="SMART" id="SM00241">
    <property type="entry name" value="ZP"/>
    <property type="match status" value="1"/>
</dbReference>
<evidence type="ECO:0000256" key="2">
    <source>
        <dbReference type="ARBA" id="ARBA00022475"/>
    </source>
</evidence>
<dbReference type="EMBL" id="AFYH01130952">
    <property type="status" value="NOT_ANNOTATED_CDS"/>
    <property type="molecule type" value="Genomic_DNA"/>
</dbReference>
<dbReference type="Pfam" id="PF00100">
    <property type="entry name" value="Zona_pellucida"/>
    <property type="match status" value="1"/>
</dbReference>
<evidence type="ECO:0000256" key="9">
    <source>
        <dbReference type="ARBA" id="ARBA00023157"/>
    </source>
</evidence>
<keyword evidence="3" id="KW-0964">Secreted</keyword>
<dbReference type="Pfam" id="PF23344">
    <property type="entry name" value="ZP-N"/>
    <property type="match status" value="1"/>
</dbReference>
<accession>H3A8E7</accession>
<evidence type="ECO:0000256" key="11">
    <source>
        <dbReference type="ARBA" id="ARBA00023279"/>
    </source>
</evidence>
<dbReference type="InterPro" id="IPR042235">
    <property type="entry name" value="ZP-C_dom"/>
</dbReference>
<keyword evidence="8" id="KW-0472">Membrane</keyword>
<keyword evidence="15" id="KW-1185">Reference proteome</keyword>
<dbReference type="InterPro" id="IPR048290">
    <property type="entry name" value="ZP_chr"/>
</dbReference>
<evidence type="ECO:0000259" key="13">
    <source>
        <dbReference type="PROSITE" id="PS51034"/>
    </source>
</evidence>
<organism evidence="14 15">
    <name type="scientific">Latimeria chalumnae</name>
    <name type="common">Coelacanth</name>
    <dbReference type="NCBI Taxonomy" id="7897"/>
    <lineage>
        <taxon>Eukaryota</taxon>
        <taxon>Metazoa</taxon>
        <taxon>Chordata</taxon>
        <taxon>Craniata</taxon>
        <taxon>Vertebrata</taxon>
        <taxon>Euteleostomi</taxon>
        <taxon>Coelacanthiformes</taxon>
        <taxon>Coelacanthidae</taxon>
        <taxon>Latimeria</taxon>
    </lineage>
</organism>
<feature type="domain" description="ZP" evidence="13">
    <location>
        <begin position="326"/>
        <end position="593"/>
    </location>
</feature>
<keyword evidence="2" id="KW-1003">Cell membrane</keyword>
<dbReference type="HOGENOM" id="CLU_024386_0_0_1"/>
<dbReference type="Pfam" id="PF23740">
    <property type="entry name" value="Ig_ZP2_3rd"/>
    <property type="match status" value="1"/>
</dbReference>
<evidence type="ECO:0000256" key="8">
    <source>
        <dbReference type="ARBA" id="ARBA00023136"/>
    </source>
</evidence>
<keyword evidence="7" id="KW-1133">Transmembrane helix</keyword>
<evidence type="ECO:0000256" key="5">
    <source>
        <dbReference type="ARBA" id="ARBA00022685"/>
    </source>
</evidence>
<evidence type="ECO:0000256" key="12">
    <source>
        <dbReference type="ARBA" id="ARBA00024183"/>
    </source>
</evidence>
<reference evidence="14" key="3">
    <citation type="submission" date="2025-09" db="UniProtKB">
        <authorList>
            <consortium name="Ensembl"/>
        </authorList>
    </citation>
    <scope>IDENTIFICATION</scope>
</reference>
<dbReference type="PANTHER" id="PTHR23343:SF4">
    <property type="entry name" value="ZONA PELLUCIDA SPERM-BINDING PROTEIN 2"/>
    <property type="match status" value="1"/>
</dbReference>
<dbReference type="Proteomes" id="UP000008672">
    <property type="component" value="Unassembled WGS sequence"/>
</dbReference>
<dbReference type="GeneTree" id="ENSGT00940000160133"/>
<dbReference type="Ensembl" id="ENSLACT00000005970.1">
    <property type="protein sequence ID" value="ENSLACP00000005918.1"/>
    <property type="gene ID" value="ENSLACG00000005253.1"/>
</dbReference>
<keyword evidence="9" id="KW-1015">Disulfide bond</keyword>
<dbReference type="Pfam" id="PF23736">
    <property type="entry name" value="Ig_ZP2"/>
    <property type="match status" value="1"/>
</dbReference>
<keyword evidence="5" id="KW-0165">Cleavage on pair of basic residues</keyword>
<dbReference type="InParanoid" id="H3A8E7"/>
<dbReference type="InterPro" id="IPR055355">
    <property type="entry name" value="ZP-C"/>
</dbReference>
<evidence type="ECO:0000256" key="6">
    <source>
        <dbReference type="ARBA" id="ARBA00022692"/>
    </source>
</evidence>
<dbReference type="AlphaFoldDB" id="H3A8E7"/>
<reference evidence="15" key="1">
    <citation type="submission" date="2011-08" db="EMBL/GenBank/DDBJ databases">
        <title>The draft genome of Latimeria chalumnae.</title>
        <authorList>
            <person name="Di Palma F."/>
            <person name="Alfoldi J."/>
            <person name="Johnson J."/>
            <person name="Berlin A."/>
            <person name="Gnerre S."/>
            <person name="Jaffe D."/>
            <person name="MacCallum I."/>
            <person name="Young S."/>
            <person name="Walker B.J."/>
            <person name="Lander E."/>
            <person name="Lindblad-Toh K."/>
        </authorList>
    </citation>
    <scope>NUCLEOTIDE SEQUENCE [LARGE SCALE GENOMIC DNA]</scope>
    <source>
        <strain evidence="15">Wild caught</strain>
    </source>
</reference>
<evidence type="ECO:0000256" key="3">
    <source>
        <dbReference type="ARBA" id="ARBA00022525"/>
    </source>
</evidence>
<keyword evidence="6" id="KW-0812">Transmembrane</keyword>
<dbReference type="InterPro" id="IPR057636">
    <property type="entry name" value="Ig_ZP2_3rd"/>
</dbReference>
<protein>
    <recommendedName>
        <fullName evidence="13">ZP domain-containing protein</fullName>
    </recommendedName>
</protein>